<dbReference type="AlphaFoldDB" id="A0A544QQV2"/>
<sequence length="222" mass="25190">MVSTDRGRGILTQSDREFALNTEEWAKEKSRAAVNQREKAIVNRVQDGLIDFHHLASKEFPKELLNSAFQNPNVDPSKDSEQDTYENMENNQDLYDYSVETGCIAAVSLIYRMFPLEYSNKIVAEGLEKAVRDYYPNATVVDSSYEPKVETPDKTHEIALDCLEEGYTLTDEQVKVLLKRGEVDPDEVAEHVQKDTVMSLKHVSDGNKALRRGLADFATRPE</sequence>
<dbReference type="EMBL" id="SESI01000001">
    <property type="protein sequence ID" value="TQQ81824.1"/>
    <property type="molecule type" value="Genomic_DNA"/>
</dbReference>
<dbReference type="InterPro" id="IPR058415">
    <property type="entry name" value="DUF8102"/>
</dbReference>
<reference evidence="2 3" key="1">
    <citation type="submission" date="2019-02" db="EMBL/GenBank/DDBJ databases">
        <title>Halonotius sp. a new haloqrchaeon isolated from saline water.</title>
        <authorList>
            <person name="Duran-Viseras A."/>
            <person name="Sanchez-Porro C."/>
            <person name="Ventosa A."/>
        </authorList>
    </citation>
    <scope>NUCLEOTIDE SEQUENCE [LARGE SCALE GENOMIC DNA]</scope>
    <source>
        <strain evidence="2 3">F9-27</strain>
    </source>
</reference>
<dbReference type="RefSeq" id="WP_142442478.1">
    <property type="nucleotide sequence ID" value="NZ_SESI01000001.1"/>
</dbReference>
<organism evidence="2 3">
    <name type="scientific">Halonotius roseus</name>
    <dbReference type="NCBI Taxonomy" id="2511997"/>
    <lineage>
        <taxon>Archaea</taxon>
        <taxon>Methanobacteriati</taxon>
        <taxon>Methanobacteriota</taxon>
        <taxon>Stenosarchaea group</taxon>
        <taxon>Halobacteria</taxon>
        <taxon>Halobacteriales</taxon>
        <taxon>Haloferacaceae</taxon>
        <taxon>Halonotius</taxon>
    </lineage>
</organism>
<gene>
    <name evidence="2" type="ORF">EWF95_02500</name>
</gene>
<comment type="caution">
    <text evidence="2">The sequence shown here is derived from an EMBL/GenBank/DDBJ whole genome shotgun (WGS) entry which is preliminary data.</text>
</comment>
<dbReference type="Pfam" id="PF26404">
    <property type="entry name" value="DUF8102"/>
    <property type="match status" value="1"/>
</dbReference>
<keyword evidence="3" id="KW-1185">Reference proteome</keyword>
<proteinExistence type="predicted"/>
<feature type="domain" description="Domain of unknown function" evidence="1">
    <location>
        <begin position="10"/>
        <end position="191"/>
    </location>
</feature>
<evidence type="ECO:0000313" key="3">
    <source>
        <dbReference type="Proteomes" id="UP000315385"/>
    </source>
</evidence>
<protein>
    <recommendedName>
        <fullName evidence="1">Domain of unknown function domain-containing protein</fullName>
    </recommendedName>
</protein>
<name>A0A544QQV2_9EURY</name>
<evidence type="ECO:0000259" key="1">
    <source>
        <dbReference type="Pfam" id="PF26404"/>
    </source>
</evidence>
<dbReference type="Proteomes" id="UP000315385">
    <property type="component" value="Unassembled WGS sequence"/>
</dbReference>
<accession>A0A544QQV2</accession>
<evidence type="ECO:0000313" key="2">
    <source>
        <dbReference type="EMBL" id="TQQ81824.1"/>
    </source>
</evidence>
<dbReference type="OrthoDB" id="193906at2157"/>